<protein>
    <submittedName>
        <fullName evidence="1">FbpB family small basic protein</fullName>
    </submittedName>
</protein>
<dbReference type="Pfam" id="PF13040">
    <property type="entry name" value="Fur_reg_FbpB"/>
    <property type="match status" value="1"/>
</dbReference>
<dbReference type="EMBL" id="JAGYPG010000001">
    <property type="protein sequence ID" value="MBS4194108.1"/>
    <property type="molecule type" value="Genomic_DNA"/>
</dbReference>
<accession>A0A942TAA8</accession>
<reference evidence="1 2" key="1">
    <citation type="submission" date="2021-05" db="EMBL/GenBank/DDBJ databases">
        <title>Novel Bacillus species.</title>
        <authorList>
            <person name="Liu G."/>
        </authorList>
    </citation>
    <scope>NUCLEOTIDE SEQUENCE [LARGE SCALE GENOMIC DNA]</scope>
    <source>
        <strain evidence="2">FJAT-49780</strain>
    </source>
</reference>
<dbReference type="AlphaFoldDB" id="A0A942TAA8"/>
<evidence type="ECO:0000313" key="2">
    <source>
        <dbReference type="Proteomes" id="UP000681414"/>
    </source>
</evidence>
<comment type="caution">
    <text evidence="1">The sequence shown here is derived from an EMBL/GenBank/DDBJ whole genome shotgun (WGS) entry which is preliminary data.</text>
</comment>
<gene>
    <name evidence="1" type="ORF">KHA97_03320</name>
</gene>
<organism evidence="1 2">
    <name type="scientific">Lederbergia citri</name>
    <dbReference type="NCBI Taxonomy" id="2833580"/>
    <lineage>
        <taxon>Bacteria</taxon>
        <taxon>Bacillati</taxon>
        <taxon>Bacillota</taxon>
        <taxon>Bacilli</taxon>
        <taxon>Bacillales</taxon>
        <taxon>Bacillaceae</taxon>
        <taxon>Lederbergia</taxon>
    </lineage>
</organism>
<keyword evidence="2" id="KW-1185">Reference proteome</keyword>
<sequence>MRRRGKKTFLDLVQENKQALLNDSKALETIENRLDEKHMRRA</sequence>
<proteinExistence type="predicted"/>
<dbReference type="InterPro" id="IPR025004">
    <property type="entry name" value="SenN/SenS"/>
</dbReference>
<dbReference type="RefSeq" id="WP_213123324.1">
    <property type="nucleotide sequence ID" value="NZ_JAGYPG010000001.1"/>
</dbReference>
<dbReference type="Proteomes" id="UP000681414">
    <property type="component" value="Unassembled WGS sequence"/>
</dbReference>
<evidence type="ECO:0000313" key="1">
    <source>
        <dbReference type="EMBL" id="MBS4194108.1"/>
    </source>
</evidence>
<name>A0A942TAA8_9BACI</name>